<keyword evidence="5" id="KW-0804">Transcription</keyword>
<keyword evidence="2 6" id="KW-0597">Phosphoprotein</keyword>
<dbReference type="SMART" id="SM00421">
    <property type="entry name" value="HTH_LUXR"/>
    <property type="match status" value="1"/>
</dbReference>
<evidence type="ECO:0000256" key="2">
    <source>
        <dbReference type="ARBA" id="ARBA00022553"/>
    </source>
</evidence>
<reference evidence="9 10" key="1">
    <citation type="submission" date="2016-11" db="EMBL/GenBank/DDBJ databases">
        <authorList>
            <person name="Jaros S."/>
            <person name="Januszkiewicz K."/>
            <person name="Wedrychowicz H."/>
        </authorList>
    </citation>
    <scope>NUCLEOTIDE SEQUENCE [LARGE SCALE GENOMIC DNA]</scope>
    <source>
        <strain evidence="9 10">IBRC-M 10683</strain>
    </source>
</reference>
<dbReference type="GO" id="GO:0000160">
    <property type="term" value="P:phosphorelay signal transduction system"/>
    <property type="evidence" value="ECO:0007669"/>
    <property type="project" value="InterPro"/>
</dbReference>
<dbReference type="SUPFAM" id="SSF46894">
    <property type="entry name" value="C-terminal effector domain of the bipartite response regulators"/>
    <property type="match status" value="1"/>
</dbReference>
<dbReference type="PROSITE" id="PS00622">
    <property type="entry name" value="HTH_LUXR_1"/>
    <property type="match status" value="1"/>
</dbReference>
<dbReference type="PANTHER" id="PTHR43214">
    <property type="entry name" value="TWO-COMPONENT RESPONSE REGULATOR"/>
    <property type="match status" value="1"/>
</dbReference>
<evidence type="ECO:0000256" key="1">
    <source>
        <dbReference type="ARBA" id="ARBA00004496"/>
    </source>
</evidence>
<dbReference type="PRINTS" id="PR00038">
    <property type="entry name" value="HTHLUXR"/>
</dbReference>
<evidence type="ECO:0000259" key="7">
    <source>
        <dbReference type="PROSITE" id="PS50043"/>
    </source>
</evidence>
<evidence type="ECO:0000256" key="5">
    <source>
        <dbReference type="ARBA" id="ARBA00023163"/>
    </source>
</evidence>
<dbReference type="EMBL" id="FQVW01000055">
    <property type="protein sequence ID" value="SHG73521.1"/>
    <property type="molecule type" value="Genomic_DNA"/>
</dbReference>
<accession>A0A1M5M8G3</accession>
<feature type="domain" description="Response regulatory" evidence="8">
    <location>
        <begin position="3"/>
        <end position="119"/>
    </location>
</feature>
<keyword evidence="10" id="KW-1185">Reference proteome</keyword>
<evidence type="ECO:0000259" key="8">
    <source>
        <dbReference type="PROSITE" id="PS50110"/>
    </source>
</evidence>
<dbReference type="PROSITE" id="PS50110">
    <property type="entry name" value="RESPONSE_REGULATORY"/>
    <property type="match status" value="1"/>
</dbReference>
<dbReference type="GO" id="GO:0005737">
    <property type="term" value="C:cytoplasm"/>
    <property type="evidence" value="ECO:0007669"/>
    <property type="project" value="UniProtKB-SubCell"/>
</dbReference>
<dbReference type="PANTHER" id="PTHR43214:SF37">
    <property type="entry name" value="TRANSCRIPTIONAL REGULATORY PROTEIN YDFI"/>
    <property type="match status" value="1"/>
</dbReference>
<feature type="modified residue" description="4-aspartylphosphate" evidence="6">
    <location>
        <position position="54"/>
    </location>
</feature>
<dbReference type="InterPro" id="IPR001789">
    <property type="entry name" value="Sig_transdc_resp-reg_receiver"/>
</dbReference>
<dbReference type="InterPro" id="IPR011006">
    <property type="entry name" value="CheY-like_superfamily"/>
</dbReference>
<proteinExistence type="predicted"/>
<dbReference type="CDD" id="cd17535">
    <property type="entry name" value="REC_NarL-like"/>
    <property type="match status" value="1"/>
</dbReference>
<keyword evidence="4" id="KW-0238">DNA-binding</keyword>
<evidence type="ECO:0000256" key="4">
    <source>
        <dbReference type="ARBA" id="ARBA00023125"/>
    </source>
</evidence>
<dbReference type="InterPro" id="IPR000792">
    <property type="entry name" value="Tscrpt_reg_LuxR_C"/>
</dbReference>
<dbReference type="SMART" id="SM00448">
    <property type="entry name" value="REC"/>
    <property type="match status" value="1"/>
</dbReference>
<dbReference type="GO" id="GO:0006355">
    <property type="term" value="P:regulation of DNA-templated transcription"/>
    <property type="evidence" value="ECO:0007669"/>
    <property type="project" value="InterPro"/>
</dbReference>
<keyword evidence="3" id="KW-0805">Transcription regulation</keyword>
<evidence type="ECO:0000313" key="10">
    <source>
        <dbReference type="Proteomes" id="UP000183988"/>
    </source>
</evidence>
<dbReference type="PROSITE" id="PS50043">
    <property type="entry name" value="HTH_LUXR_2"/>
    <property type="match status" value="1"/>
</dbReference>
<gene>
    <name evidence="9" type="ORF">SAMN05216225_10558</name>
</gene>
<protein>
    <submittedName>
        <fullName evidence="9">Two component transcriptional regulator, LuxR family</fullName>
    </submittedName>
</protein>
<sequence>MVRVVVVDDHDVVRKGIIAYLQTDPEIEIIGQASSGNEGAALIIKEQPDVVLMDLMMENGTGIDATKQVMEQLPNCKIIILTSYYDDEQVFPALEAGAFSYILKTSSASEIVHAIKKAAKGENVIEPKVATKMMSSFRQKEQRKLHDELTERELEVLLCIGNGMTNQEISDKLFIGIKTVKTHVSNILAKLDVHDRTQAAVYVHKNQLLKQED</sequence>
<feature type="domain" description="HTH luxR-type" evidence="7">
    <location>
        <begin position="142"/>
        <end position="207"/>
    </location>
</feature>
<organism evidence="9 10">
    <name type="scientific">Ornithinibacillus halophilus</name>
    <dbReference type="NCBI Taxonomy" id="930117"/>
    <lineage>
        <taxon>Bacteria</taxon>
        <taxon>Bacillati</taxon>
        <taxon>Bacillota</taxon>
        <taxon>Bacilli</taxon>
        <taxon>Bacillales</taxon>
        <taxon>Bacillaceae</taxon>
        <taxon>Ornithinibacillus</taxon>
    </lineage>
</organism>
<dbReference type="RefSeq" id="WP_072891793.1">
    <property type="nucleotide sequence ID" value="NZ_FQVW01000055.1"/>
</dbReference>
<dbReference type="Pfam" id="PF00072">
    <property type="entry name" value="Response_reg"/>
    <property type="match status" value="1"/>
</dbReference>
<evidence type="ECO:0000313" key="9">
    <source>
        <dbReference type="EMBL" id="SHG73521.1"/>
    </source>
</evidence>
<dbReference type="GO" id="GO:0003677">
    <property type="term" value="F:DNA binding"/>
    <property type="evidence" value="ECO:0007669"/>
    <property type="project" value="UniProtKB-KW"/>
</dbReference>
<dbReference type="InterPro" id="IPR039420">
    <property type="entry name" value="WalR-like"/>
</dbReference>
<dbReference type="InterPro" id="IPR016032">
    <property type="entry name" value="Sig_transdc_resp-reg_C-effctor"/>
</dbReference>
<evidence type="ECO:0000256" key="6">
    <source>
        <dbReference type="PROSITE-ProRule" id="PRU00169"/>
    </source>
</evidence>
<dbReference type="AlphaFoldDB" id="A0A1M5M8G3"/>
<dbReference type="CDD" id="cd06170">
    <property type="entry name" value="LuxR_C_like"/>
    <property type="match status" value="1"/>
</dbReference>
<name>A0A1M5M8G3_9BACI</name>
<comment type="subcellular location">
    <subcellularLocation>
        <location evidence="1">Cytoplasm</location>
    </subcellularLocation>
</comment>
<dbReference type="STRING" id="930117.SAMN05216225_10558"/>
<dbReference type="Gene3D" id="3.40.50.2300">
    <property type="match status" value="1"/>
</dbReference>
<dbReference type="InterPro" id="IPR058245">
    <property type="entry name" value="NreC/VraR/RcsB-like_REC"/>
</dbReference>
<evidence type="ECO:0000256" key="3">
    <source>
        <dbReference type="ARBA" id="ARBA00023015"/>
    </source>
</evidence>
<dbReference type="Proteomes" id="UP000183988">
    <property type="component" value="Unassembled WGS sequence"/>
</dbReference>
<dbReference type="Pfam" id="PF00196">
    <property type="entry name" value="GerE"/>
    <property type="match status" value="1"/>
</dbReference>
<dbReference type="OrthoDB" id="9780153at2"/>
<dbReference type="SUPFAM" id="SSF52172">
    <property type="entry name" value="CheY-like"/>
    <property type="match status" value="1"/>
</dbReference>